<evidence type="ECO:0000256" key="1">
    <source>
        <dbReference type="SAM" id="MobiDB-lite"/>
    </source>
</evidence>
<name>A0A221SUU1_9DEIO</name>
<dbReference type="RefSeq" id="WP_027462132.1">
    <property type="nucleotide sequence ID" value="NZ_CP021081.1"/>
</dbReference>
<dbReference type="KEGG" id="dfc:DFI_04790"/>
<dbReference type="AlphaFoldDB" id="A0A221SUU1"/>
<evidence type="ECO:0000313" key="3">
    <source>
        <dbReference type="Proteomes" id="UP000259030"/>
    </source>
</evidence>
<dbReference type="STRING" id="317577.GCA_000419625_00178"/>
<dbReference type="Proteomes" id="UP000259030">
    <property type="component" value="Chromosome"/>
</dbReference>
<accession>A0A221SUU1</accession>
<organism evidence="2 3">
    <name type="scientific">Deinococcus ficus</name>
    <dbReference type="NCBI Taxonomy" id="317577"/>
    <lineage>
        <taxon>Bacteria</taxon>
        <taxon>Thermotogati</taxon>
        <taxon>Deinococcota</taxon>
        <taxon>Deinococci</taxon>
        <taxon>Deinococcales</taxon>
        <taxon>Deinococcaceae</taxon>
        <taxon>Deinococcus</taxon>
    </lineage>
</organism>
<dbReference type="EMBL" id="CP021081">
    <property type="protein sequence ID" value="ASN80414.1"/>
    <property type="molecule type" value="Genomic_DNA"/>
</dbReference>
<keyword evidence="3" id="KW-1185">Reference proteome</keyword>
<gene>
    <name evidence="2" type="ORF">DFI_04790</name>
</gene>
<sequence>MGEGRANRSITEFTTEDVSDVPTPATTDPAGQVSSILDPRPQEEGGSELNAEEFGDELNGTPDTPRS</sequence>
<proteinExistence type="predicted"/>
<evidence type="ECO:0000313" key="2">
    <source>
        <dbReference type="EMBL" id="ASN80414.1"/>
    </source>
</evidence>
<feature type="region of interest" description="Disordered" evidence="1">
    <location>
        <begin position="1"/>
        <end position="67"/>
    </location>
</feature>
<reference evidence="2 3" key="1">
    <citation type="submission" date="2017-05" db="EMBL/GenBank/DDBJ databases">
        <title>The complete genome sequence of Deinococcus ficus isolated from the rhizosphere of the Ficus religiosa L. in Taiwan.</title>
        <authorList>
            <person name="Wu K.-M."/>
            <person name="Liao T.-L."/>
            <person name="Liu Y.-M."/>
            <person name="Young C.-C."/>
            <person name="Tsai S.-F."/>
        </authorList>
    </citation>
    <scope>NUCLEOTIDE SEQUENCE [LARGE SCALE GENOMIC DNA]</scope>
    <source>
        <strain evidence="2 3">CC-FR2-10</strain>
    </source>
</reference>
<protein>
    <submittedName>
        <fullName evidence="2">Uncharacterized protein</fullName>
    </submittedName>
</protein>